<name>A0A8J6E8W1_ELECQ</name>
<proteinExistence type="predicted"/>
<accession>A0A8J6E8W1</accession>
<evidence type="ECO:0000313" key="3">
    <source>
        <dbReference type="Proteomes" id="UP000770717"/>
    </source>
</evidence>
<organism evidence="2 3">
    <name type="scientific">Eleutherodactylus coqui</name>
    <name type="common">Puerto Rican coqui</name>
    <dbReference type="NCBI Taxonomy" id="57060"/>
    <lineage>
        <taxon>Eukaryota</taxon>
        <taxon>Metazoa</taxon>
        <taxon>Chordata</taxon>
        <taxon>Craniata</taxon>
        <taxon>Vertebrata</taxon>
        <taxon>Euteleostomi</taxon>
        <taxon>Amphibia</taxon>
        <taxon>Batrachia</taxon>
        <taxon>Anura</taxon>
        <taxon>Neobatrachia</taxon>
        <taxon>Hyloidea</taxon>
        <taxon>Eleutherodactylidae</taxon>
        <taxon>Eleutherodactylinae</taxon>
        <taxon>Eleutherodactylus</taxon>
        <taxon>Eleutherodactylus</taxon>
    </lineage>
</organism>
<dbReference type="AlphaFoldDB" id="A0A8J6E8W1"/>
<keyword evidence="3" id="KW-1185">Reference proteome</keyword>
<reference evidence="2" key="1">
    <citation type="thesis" date="2020" institute="ProQuest LLC" country="789 East Eisenhower Parkway, Ann Arbor, MI, USA">
        <title>Comparative Genomics and Chromosome Evolution.</title>
        <authorList>
            <person name="Mudd A.B."/>
        </authorList>
    </citation>
    <scope>NUCLEOTIDE SEQUENCE</scope>
    <source>
        <strain evidence="2">HN-11 Male</strain>
        <tissue evidence="2">Kidney and liver</tissue>
    </source>
</reference>
<gene>
    <name evidence="2" type="ORF">GDO78_014404</name>
</gene>
<feature type="region of interest" description="Disordered" evidence="1">
    <location>
        <begin position="109"/>
        <end position="162"/>
    </location>
</feature>
<feature type="compositionally biased region" description="Basic and acidic residues" evidence="1">
    <location>
        <begin position="128"/>
        <end position="147"/>
    </location>
</feature>
<feature type="region of interest" description="Disordered" evidence="1">
    <location>
        <begin position="53"/>
        <end position="77"/>
    </location>
</feature>
<protein>
    <submittedName>
        <fullName evidence="2">Uncharacterized protein</fullName>
    </submittedName>
</protein>
<feature type="compositionally biased region" description="Polar residues" evidence="1">
    <location>
        <begin position="148"/>
        <end position="162"/>
    </location>
</feature>
<evidence type="ECO:0000313" key="2">
    <source>
        <dbReference type="EMBL" id="KAG9462308.1"/>
    </source>
</evidence>
<feature type="compositionally biased region" description="Polar residues" evidence="1">
    <location>
        <begin position="65"/>
        <end position="77"/>
    </location>
</feature>
<sequence>MNRYRTLRGQQIEDWRTTPPINLGGAKYLDENAHSLITVDSTFCSTVDHTPRRIRTSGLGKNKDNNPPNESVPNYTLSTPELISQDVESVLLRTPTANSPTDILDLCISNTENEGRRSRGGQVPQSIDKARDHGPRRHQEMLQERPQRTPQPTKIWSSRDPT</sequence>
<evidence type="ECO:0000256" key="1">
    <source>
        <dbReference type="SAM" id="MobiDB-lite"/>
    </source>
</evidence>
<dbReference type="EMBL" id="WNTK01012118">
    <property type="protein sequence ID" value="KAG9462308.1"/>
    <property type="molecule type" value="Genomic_DNA"/>
</dbReference>
<comment type="caution">
    <text evidence="2">The sequence shown here is derived from an EMBL/GenBank/DDBJ whole genome shotgun (WGS) entry which is preliminary data.</text>
</comment>
<dbReference type="Proteomes" id="UP000770717">
    <property type="component" value="Unassembled WGS sequence"/>
</dbReference>